<dbReference type="EMBL" id="MU254157">
    <property type="protein sequence ID" value="KAG9241780.1"/>
    <property type="molecule type" value="Genomic_DNA"/>
</dbReference>
<evidence type="ECO:0000256" key="1">
    <source>
        <dbReference type="SAM" id="Phobius"/>
    </source>
</evidence>
<reference evidence="2" key="1">
    <citation type="journal article" date="2021" name="IMA Fungus">
        <title>Genomic characterization of three marine fungi, including Emericellopsis atlantica sp. nov. with signatures of a generalist lifestyle and marine biomass degradation.</title>
        <authorList>
            <person name="Hagestad O.C."/>
            <person name="Hou L."/>
            <person name="Andersen J.H."/>
            <person name="Hansen E.H."/>
            <person name="Altermark B."/>
            <person name="Li C."/>
            <person name="Kuhnert E."/>
            <person name="Cox R.J."/>
            <person name="Crous P.W."/>
            <person name="Spatafora J.W."/>
            <person name="Lail K."/>
            <person name="Amirebrahimi M."/>
            <person name="Lipzen A."/>
            <person name="Pangilinan J."/>
            <person name="Andreopoulos W."/>
            <person name="Hayes R.D."/>
            <person name="Ng V."/>
            <person name="Grigoriev I.V."/>
            <person name="Jackson S.A."/>
            <person name="Sutton T.D.S."/>
            <person name="Dobson A.D.W."/>
            <person name="Rama T."/>
        </authorList>
    </citation>
    <scope>NUCLEOTIDE SEQUENCE</scope>
    <source>
        <strain evidence="2">TRa3180A</strain>
    </source>
</reference>
<dbReference type="Proteomes" id="UP000887226">
    <property type="component" value="Unassembled WGS sequence"/>
</dbReference>
<accession>A0A9P7YXZ0</accession>
<name>A0A9P7YXZ0_9HELO</name>
<gene>
    <name evidence="2" type="ORF">BJ878DRAFT_210932</name>
</gene>
<keyword evidence="3" id="KW-1185">Reference proteome</keyword>
<keyword evidence="1" id="KW-0812">Transmembrane</keyword>
<dbReference type="AlphaFoldDB" id="A0A9P7YXZ0"/>
<evidence type="ECO:0000313" key="3">
    <source>
        <dbReference type="Proteomes" id="UP000887226"/>
    </source>
</evidence>
<organism evidence="2 3">
    <name type="scientific">Calycina marina</name>
    <dbReference type="NCBI Taxonomy" id="1763456"/>
    <lineage>
        <taxon>Eukaryota</taxon>
        <taxon>Fungi</taxon>
        <taxon>Dikarya</taxon>
        <taxon>Ascomycota</taxon>
        <taxon>Pezizomycotina</taxon>
        <taxon>Leotiomycetes</taxon>
        <taxon>Helotiales</taxon>
        <taxon>Pezizellaceae</taxon>
        <taxon>Calycina</taxon>
    </lineage>
</organism>
<feature type="transmembrane region" description="Helical" evidence="1">
    <location>
        <begin position="61"/>
        <end position="82"/>
    </location>
</feature>
<keyword evidence="1" id="KW-0472">Membrane</keyword>
<sequence length="93" mass="11054">MFNCLKKIVRIGIIVNYTYLMSTWCSVAVRRRDHCWYALILGLSMWTKVLHTHVLSPWNTLILIAILLHILCTAYCLFCWFIRRSLMEYVVSI</sequence>
<comment type="caution">
    <text evidence="2">The sequence shown here is derived from an EMBL/GenBank/DDBJ whole genome shotgun (WGS) entry which is preliminary data.</text>
</comment>
<evidence type="ECO:0000313" key="2">
    <source>
        <dbReference type="EMBL" id="KAG9241780.1"/>
    </source>
</evidence>
<keyword evidence="1" id="KW-1133">Transmembrane helix</keyword>
<protein>
    <submittedName>
        <fullName evidence="2">Uncharacterized protein</fullName>
    </submittedName>
</protein>
<feature type="transmembrane region" description="Helical" evidence="1">
    <location>
        <begin position="36"/>
        <end position="55"/>
    </location>
</feature>
<proteinExistence type="predicted"/>